<gene>
    <name evidence="7" type="ORF">PMAYCL1PPCAC_09284</name>
</gene>
<keyword evidence="3" id="KW-0547">Nucleotide-binding</keyword>
<dbReference type="GO" id="GO:0019934">
    <property type="term" value="P:cGMP-mediated signaling"/>
    <property type="evidence" value="ECO:0007669"/>
    <property type="project" value="TreeGrafter"/>
</dbReference>
<organism evidence="7 8">
    <name type="scientific">Pristionchus mayeri</name>
    <dbReference type="NCBI Taxonomy" id="1317129"/>
    <lineage>
        <taxon>Eukaryota</taxon>
        <taxon>Metazoa</taxon>
        <taxon>Ecdysozoa</taxon>
        <taxon>Nematoda</taxon>
        <taxon>Chromadorea</taxon>
        <taxon>Rhabditida</taxon>
        <taxon>Rhabditina</taxon>
        <taxon>Diplogasteromorpha</taxon>
        <taxon>Diplogasteroidea</taxon>
        <taxon>Neodiplogasteridae</taxon>
        <taxon>Pristionchus</taxon>
    </lineage>
</organism>
<comment type="catalytic activity">
    <reaction evidence="1">
        <text>GTP = 3',5'-cyclic GMP + diphosphate</text>
        <dbReference type="Rhea" id="RHEA:13665"/>
        <dbReference type="ChEBI" id="CHEBI:33019"/>
        <dbReference type="ChEBI" id="CHEBI:37565"/>
        <dbReference type="ChEBI" id="CHEBI:57746"/>
        <dbReference type="EC" id="4.6.1.2"/>
    </reaction>
</comment>
<reference evidence="8" key="1">
    <citation type="submission" date="2022-10" db="EMBL/GenBank/DDBJ databases">
        <title>Genome assembly of Pristionchus species.</title>
        <authorList>
            <person name="Yoshida K."/>
            <person name="Sommer R.J."/>
        </authorList>
    </citation>
    <scope>NUCLEOTIDE SEQUENCE [LARGE SCALE GENOMIC DNA]</scope>
    <source>
        <strain evidence="8">RS5460</strain>
    </source>
</reference>
<evidence type="ECO:0000313" key="7">
    <source>
        <dbReference type="EMBL" id="GMR39089.1"/>
    </source>
</evidence>
<dbReference type="Gene3D" id="3.30.70.1230">
    <property type="entry name" value="Nucleotide cyclase"/>
    <property type="match status" value="1"/>
</dbReference>
<dbReference type="InterPro" id="IPR042463">
    <property type="entry name" value="HNOB_dom_associated_sf"/>
</dbReference>
<dbReference type="Gene3D" id="3.30.450.260">
    <property type="entry name" value="Haem NO binding associated domain"/>
    <property type="match status" value="1"/>
</dbReference>
<comment type="caution">
    <text evidence="7">The sequence shown here is derived from an EMBL/GenBank/DDBJ whole genome shotgun (WGS) entry which is preliminary data.</text>
</comment>
<dbReference type="AlphaFoldDB" id="A0AAN4ZGM4"/>
<dbReference type="PROSITE" id="PS50125">
    <property type="entry name" value="GUANYLATE_CYCLASE_2"/>
    <property type="match status" value="1"/>
</dbReference>
<evidence type="ECO:0000256" key="1">
    <source>
        <dbReference type="ARBA" id="ARBA00001436"/>
    </source>
</evidence>
<evidence type="ECO:0000313" key="8">
    <source>
        <dbReference type="Proteomes" id="UP001328107"/>
    </source>
</evidence>
<dbReference type="Pfam" id="PF00211">
    <property type="entry name" value="Guanylate_cyc"/>
    <property type="match status" value="1"/>
</dbReference>
<dbReference type="Proteomes" id="UP001328107">
    <property type="component" value="Unassembled WGS sequence"/>
</dbReference>
<evidence type="ECO:0000256" key="2">
    <source>
        <dbReference type="ARBA" id="ARBA00012202"/>
    </source>
</evidence>
<dbReference type="GO" id="GO:0004383">
    <property type="term" value="F:guanylate cyclase activity"/>
    <property type="evidence" value="ECO:0007669"/>
    <property type="project" value="UniProtKB-EC"/>
</dbReference>
<accession>A0AAN4ZGM4</accession>
<feature type="domain" description="Guanylate cyclase" evidence="6">
    <location>
        <begin position="210"/>
        <end position="339"/>
    </location>
</feature>
<keyword evidence="4" id="KW-0456">Lyase</keyword>
<feature type="non-terminal residue" evidence="7">
    <location>
        <position position="1"/>
    </location>
</feature>
<name>A0AAN4ZGM4_9BILA</name>
<dbReference type="SMART" id="SM00044">
    <property type="entry name" value="CYCc"/>
    <property type="match status" value="1"/>
</dbReference>
<dbReference type="EMBL" id="BTRK01000002">
    <property type="protein sequence ID" value="GMR39089.1"/>
    <property type="molecule type" value="Genomic_DNA"/>
</dbReference>
<dbReference type="SUPFAM" id="SSF55073">
    <property type="entry name" value="Nucleotide cyclase"/>
    <property type="match status" value="1"/>
</dbReference>
<dbReference type="PANTHER" id="PTHR45655:SF1">
    <property type="entry name" value="SOLUBLE GUANYLATE CYCLASE GCY-37"/>
    <property type="match status" value="1"/>
</dbReference>
<evidence type="ECO:0000259" key="6">
    <source>
        <dbReference type="PROSITE" id="PS50125"/>
    </source>
</evidence>
<dbReference type="InterPro" id="IPR011645">
    <property type="entry name" value="HNOB_dom_associated"/>
</dbReference>
<dbReference type="GO" id="GO:0008074">
    <property type="term" value="C:guanylate cyclase complex, soluble"/>
    <property type="evidence" value="ECO:0007669"/>
    <property type="project" value="TreeGrafter"/>
</dbReference>
<evidence type="ECO:0000256" key="4">
    <source>
        <dbReference type="ARBA" id="ARBA00023239"/>
    </source>
</evidence>
<proteinExistence type="predicted"/>
<evidence type="ECO:0000256" key="3">
    <source>
        <dbReference type="ARBA" id="ARBA00022741"/>
    </source>
</evidence>
<keyword evidence="8" id="KW-1185">Reference proteome</keyword>
<protein>
    <recommendedName>
        <fullName evidence="2">guanylate cyclase</fullName>
        <ecNumber evidence="2">4.6.1.2</ecNumber>
    </recommendedName>
</protein>
<evidence type="ECO:0000256" key="5">
    <source>
        <dbReference type="ARBA" id="ARBA00023293"/>
    </source>
</evidence>
<dbReference type="PANTHER" id="PTHR45655">
    <property type="entry name" value="GUANYLATE CYCLASE SOLUBLE SUBUNIT BETA-2"/>
    <property type="match status" value="1"/>
</dbReference>
<dbReference type="EC" id="4.6.1.2" evidence="2"/>
<dbReference type="GO" id="GO:0070482">
    <property type="term" value="P:response to oxygen levels"/>
    <property type="evidence" value="ECO:0007669"/>
    <property type="project" value="TreeGrafter"/>
</dbReference>
<dbReference type="InterPro" id="IPR029787">
    <property type="entry name" value="Nucleotide_cyclase"/>
</dbReference>
<dbReference type="FunFam" id="3.30.450.260:FF:000002">
    <property type="entry name" value="guanylate cyclase soluble subunit alpha-2"/>
    <property type="match status" value="1"/>
</dbReference>
<dbReference type="Pfam" id="PF07701">
    <property type="entry name" value="HNOBA"/>
    <property type="match status" value="1"/>
</dbReference>
<dbReference type="InterPro" id="IPR001054">
    <property type="entry name" value="A/G_cyclase"/>
</dbReference>
<sequence>SNFPVLLRDVTRIFPCHICFDRNLMIQHVGTFLLNEYNLANKKGLYLHNVLELLEPNVLQMDFASFLEHANTRFIVRLKVDGNRAKCGQDLNFRLSGQMQPLASGNSIVFLCSPYVKTVRQLLDARHYISDMPIRDATRLVVMLNQSRMWQLEQNKHLDELRVAHAGLKEELTKQQTRNRQIQYRHVPAQIVEMLQHGKTFDPHMHRETTVLSCSVADFATITAVCNPPEVMAMLNELNSRFNRLIEMRKLHLLQAQADSWLVVGWAADRSHVSCASSALDLALGMTAEARQIIVRHFGLPIRCITQVLHFLEKRMHIIFLHLRFVIYGESVQAAHALCAKADPGKCLVSNAVR</sequence>
<keyword evidence="5" id="KW-0141">cGMP biosynthesis</keyword>
<feature type="non-terminal residue" evidence="7">
    <location>
        <position position="354"/>
    </location>
</feature>
<dbReference type="GO" id="GO:0000166">
    <property type="term" value="F:nucleotide binding"/>
    <property type="evidence" value="ECO:0007669"/>
    <property type="project" value="UniProtKB-KW"/>
</dbReference>